<gene>
    <name evidence="2" type="ORF">OIU74_020689</name>
</gene>
<organism evidence="2 3">
    <name type="scientific">Salix koriyanagi</name>
    <dbReference type="NCBI Taxonomy" id="2511006"/>
    <lineage>
        <taxon>Eukaryota</taxon>
        <taxon>Viridiplantae</taxon>
        <taxon>Streptophyta</taxon>
        <taxon>Embryophyta</taxon>
        <taxon>Tracheophyta</taxon>
        <taxon>Spermatophyta</taxon>
        <taxon>Magnoliopsida</taxon>
        <taxon>eudicotyledons</taxon>
        <taxon>Gunneridae</taxon>
        <taxon>Pentapetalae</taxon>
        <taxon>rosids</taxon>
        <taxon>fabids</taxon>
        <taxon>Malpighiales</taxon>
        <taxon>Salicaceae</taxon>
        <taxon>Saliceae</taxon>
        <taxon>Salix</taxon>
    </lineage>
</organism>
<dbReference type="Proteomes" id="UP001151752">
    <property type="component" value="Chromosome 5"/>
</dbReference>
<dbReference type="EMBL" id="JAPFFM010000020">
    <property type="protein sequence ID" value="KAJ6682497.1"/>
    <property type="molecule type" value="Genomic_DNA"/>
</dbReference>
<feature type="chain" id="PRO_5040284432" evidence="1">
    <location>
        <begin position="27"/>
        <end position="69"/>
    </location>
</feature>
<evidence type="ECO:0000313" key="3">
    <source>
        <dbReference type="Proteomes" id="UP001151752"/>
    </source>
</evidence>
<protein>
    <submittedName>
        <fullName evidence="2">Uncharacterized protein</fullName>
    </submittedName>
</protein>
<accession>A0A9Q0P6G2</accession>
<comment type="caution">
    <text evidence="2">The sequence shown here is derived from an EMBL/GenBank/DDBJ whole genome shotgun (WGS) entry which is preliminary data.</text>
</comment>
<feature type="signal peptide" evidence="1">
    <location>
        <begin position="1"/>
        <end position="26"/>
    </location>
</feature>
<keyword evidence="1" id="KW-0732">Signal</keyword>
<sequence>MARISRNHLVLVAFFLLCFVSTCARATRTLRDVNDHEGWTTLQQQRSLQSITETEFFGYWRNHVTLRGF</sequence>
<evidence type="ECO:0000313" key="2">
    <source>
        <dbReference type="EMBL" id="KAJ6682497.1"/>
    </source>
</evidence>
<reference evidence="2" key="2">
    <citation type="journal article" date="2023" name="Int. J. Mol. Sci.">
        <title>De Novo Assembly and Annotation of 11 Diverse Shrub Willow (Salix) Genomes Reveals Novel Gene Organization in Sex-Linked Regions.</title>
        <authorList>
            <person name="Hyden B."/>
            <person name="Feng K."/>
            <person name="Yates T.B."/>
            <person name="Jawdy S."/>
            <person name="Cereghino C."/>
            <person name="Smart L.B."/>
            <person name="Muchero W."/>
        </authorList>
    </citation>
    <scope>NUCLEOTIDE SEQUENCE</scope>
    <source>
        <tissue evidence="2">Shoot tip</tissue>
    </source>
</reference>
<keyword evidence="3" id="KW-1185">Reference proteome</keyword>
<dbReference type="AlphaFoldDB" id="A0A9Q0P6G2"/>
<dbReference type="InterPro" id="IPR049306">
    <property type="entry name" value="GLV1-2"/>
</dbReference>
<dbReference type="Pfam" id="PF21529">
    <property type="entry name" value="GLV1-2"/>
    <property type="match status" value="1"/>
</dbReference>
<name>A0A9Q0P6G2_9ROSI</name>
<proteinExistence type="predicted"/>
<evidence type="ECO:0000256" key="1">
    <source>
        <dbReference type="SAM" id="SignalP"/>
    </source>
</evidence>
<reference evidence="2" key="1">
    <citation type="submission" date="2022-11" db="EMBL/GenBank/DDBJ databases">
        <authorList>
            <person name="Hyden B.L."/>
            <person name="Feng K."/>
            <person name="Yates T."/>
            <person name="Jawdy S."/>
            <person name="Smart L.B."/>
            <person name="Muchero W."/>
        </authorList>
    </citation>
    <scope>NUCLEOTIDE SEQUENCE</scope>
    <source>
        <tissue evidence="2">Shoot tip</tissue>
    </source>
</reference>